<organism evidence="4 5">
    <name type="scientific">candidate division WWE3 bacterium</name>
    <dbReference type="NCBI Taxonomy" id="2053526"/>
    <lineage>
        <taxon>Bacteria</taxon>
        <taxon>Katanobacteria</taxon>
    </lineage>
</organism>
<dbReference type="AlphaFoldDB" id="A0A351JS93"/>
<feature type="domain" description="Smf/DprA SLOG" evidence="3">
    <location>
        <begin position="59"/>
        <end position="266"/>
    </location>
</feature>
<keyword evidence="2" id="KW-1133">Transmembrane helix</keyword>
<evidence type="ECO:0000256" key="2">
    <source>
        <dbReference type="SAM" id="Phobius"/>
    </source>
</evidence>
<dbReference type="Proteomes" id="UP000264072">
    <property type="component" value="Unassembled WGS sequence"/>
</dbReference>
<reference evidence="4 5" key="1">
    <citation type="journal article" date="2018" name="Nat. Biotechnol.">
        <title>A standardized bacterial taxonomy based on genome phylogeny substantially revises the tree of life.</title>
        <authorList>
            <person name="Parks D.H."/>
            <person name="Chuvochina M."/>
            <person name="Waite D.W."/>
            <person name="Rinke C."/>
            <person name="Skarshewski A."/>
            <person name="Chaumeil P.A."/>
            <person name="Hugenholtz P."/>
        </authorList>
    </citation>
    <scope>NUCLEOTIDE SEQUENCE [LARGE SCALE GENOMIC DNA]</scope>
    <source>
        <strain evidence="4">UBA10185</strain>
    </source>
</reference>
<accession>A0A351JS93</accession>
<keyword evidence="2" id="KW-0812">Transmembrane</keyword>
<sequence>MPKSTPFFMADWIRFSMDIKSLFWSSIIPLYYTKFYLYWRQFVCFRSFLHENRGVGELIKTSQEYPRLLRSIKDAPKVLYYAGEYNPAIFFNTLAVVGSRAVTAYGEWVVTNIVKELARAGLTIVSGFMYGVDALAHKAALDAAGKTIAVMAGGVSHIFPSYQEDLYNRIVATGLVVSEFNETCMGGGWSFVRRNRIVAGLSKAVFVVEAGESSGSLITAGIAKACGRKLFAVPSNLNSLNSFGTTKLLKAGATLVSEPGDILNAYPFSNITNNSRVSTVSSVNKRLLNADWLGTFPGRVYKKLCLEPQTADDLARYFEKTITEVLTTATELVMGGDIHEKEGKYYVN</sequence>
<dbReference type="PANTHER" id="PTHR43022">
    <property type="entry name" value="PROTEIN SMF"/>
    <property type="match status" value="1"/>
</dbReference>
<dbReference type="GO" id="GO:0009294">
    <property type="term" value="P:DNA-mediated transformation"/>
    <property type="evidence" value="ECO:0007669"/>
    <property type="project" value="InterPro"/>
</dbReference>
<feature type="transmembrane region" description="Helical" evidence="2">
    <location>
        <begin position="21"/>
        <end position="39"/>
    </location>
</feature>
<dbReference type="NCBIfam" id="TIGR00732">
    <property type="entry name" value="dprA"/>
    <property type="match status" value="1"/>
</dbReference>
<protein>
    <submittedName>
        <fullName evidence="4">DNA-protecting protein DprA</fullName>
    </submittedName>
</protein>
<dbReference type="Gene3D" id="3.40.50.450">
    <property type="match status" value="1"/>
</dbReference>
<dbReference type="EMBL" id="DNHX01000002">
    <property type="protein sequence ID" value="HAZ29163.1"/>
    <property type="molecule type" value="Genomic_DNA"/>
</dbReference>
<dbReference type="PANTHER" id="PTHR43022:SF1">
    <property type="entry name" value="PROTEIN SMF"/>
    <property type="match status" value="1"/>
</dbReference>
<keyword evidence="2" id="KW-0472">Membrane</keyword>
<evidence type="ECO:0000313" key="5">
    <source>
        <dbReference type="Proteomes" id="UP000264072"/>
    </source>
</evidence>
<gene>
    <name evidence="4" type="primary">dprA</name>
    <name evidence="4" type="ORF">DCY43_00185</name>
</gene>
<name>A0A351JS93_UNCKA</name>
<dbReference type="SUPFAM" id="SSF102405">
    <property type="entry name" value="MCP/YpsA-like"/>
    <property type="match status" value="1"/>
</dbReference>
<dbReference type="InterPro" id="IPR057666">
    <property type="entry name" value="DrpA_SLOG"/>
</dbReference>
<evidence type="ECO:0000313" key="4">
    <source>
        <dbReference type="EMBL" id="HAZ29163.1"/>
    </source>
</evidence>
<comment type="caution">
    <text evidence="4">The sequence shown here is derived from an EMBL/GenBank/DDBJ whole genome shotgun (WGS) entry which is preliminary data.</text>
</comment>
<dbReference type="InterPro" id="IPR003488">
    <property type="entry name" value="DprA"/>
</dbReference>
<dbReference type="Pfam" id="PF02481">
    <property type="entry name" value="DNA_processg_A"/>
    <property type="match status" value="1"/>
</dbReference>
<evidence type="ECO:0000256" key="1">
    <source>
        <dbReference type="ARBA" id="ARBA00006525"/>
    </source>
</evidence>
<evidence type="ECO:0000259" key="3">
    <source>
        <dbReference type="Pfam" id="PF02481"/>
    </source>
</evidence>
<comment type="similarity">
    <text evidence="1">Belongs to the DprA/Smf family.</text>
</comment>
<proteinExistence type="inferred from homology"/>